<dbReference type="GO" id="GO:0046952">
    <property type="term" value="P:ketone body catabolic process"/>
    <property type="evidence" value="ECO:0007669"/>
    <property type="project" value="InterPro"/>
</dbReference>
<dbReference type="AlphaFoldDB" id="A0A4Y7RA96"/>
<keyword evidence="6" id="KW-1185">Reference proteome</keyword>
<evidence type="ECO:0000256" key="1">
    <source>
        <dbReference type="ARBA" id="ARBA00007154"/>
    </source>
</evidence>
<dbReference type="RefSeq" id="WP_190258585.1">
    <property type="nucleotide sequence ID" value="NZ_QFGA01000002.1"/>
</dbReference>
<dbReference type="SUPFAM" id="SSF100950">
    <property type="entry name" value="NagB/RpiA/CoA transferase-like"/>
    <property type="match status" value="2"/>
</dbReference>
<dbReference type="InterPro" id="IPR004165">
    <property type="entry name" value="CoA_trans_fam_I"/>
</dbReference>
<dbReference type="PIRSF" id="PIRSF000858">
    <property type="entry name" value="SCOT-t"/>
    <property type="match status" value="1"/>
</dbReference>
<organism evidence="5 6">
    <name type="scientific">Pelotomaculum schinkii</name>
    <dbReference type="NCBI Taxonomy" id="78350"/>
    <lineage>
        <taxon>Bacteria</taxon>
        <taxon>Bacillati</taxon>
        <taxon>Bacillota</taxon>
        <taxon>Clostridia</taxon>
        <taxon>Eubacteriales</taxon>
        <taxon>Desulfotomaculaceae</taxon>
        <taxon>Pelotomaculum</taxon>
    </lineage>
</organism>
<gene>
    <name evidence="5" type="primary">ydiF_3</name>
    <name evidence="5" type="ORF">Psch_02930</name>
</gene>
<protein>
    <submittedName>
        <fullName evidence="5">Acetate CoA-transferase YdiF</fullName>
        <ecNumber evidence="5">2.8.3.8</ecNumber>
    </submittedName>
</protein>
<dbReference type="InterPro" id="IPR014388">
    <property type="entry name" value="3-oxoacid_CoA-transferase"/>
</dbReference>
<accession>A0A4Y7RA96</accession>
<dbReference type="PANTHER" id="PTHR43293:SF1">
    <property type="entry name" value="ACETATE COA-TRANSFERASE YDIF"/>
    <property type="match status" value="1"/>
</dbReference>
<comment type="caution">
    <text evidence="5">The sequence shown here is derived from an EMBL/GenBank/DDBJ whole genome shotgun (WGS) entry which is preliminary data.</text>
</comment>
<evidence type="ECO:0000256" key="3">
    <source>
        <dbReference type="PIRNR" id="PIRNR000858"/>
    </source>
</evidence>
<proteinExistence type="inferred from homology"/>
<reference evidence="5 6" key="1">
    <citation type="journal article" date="2018" name="Environ. Microbiol.">
        <title>Novel energy conservation strategies and behaviour of Pelotomaculum schinkii driving syntrophic propionate catabolism.</title>
        <authorList>
            <person name="Hidalgo-Ahumada C.A.P."/>
            <person name="Nobu M.K."/>
            <person name="Narihiro T."/>
            <person name="Tamaki H."/>
            <person name="Liu W.T."/>
            <person name="Kamagata Y."/>
            <person name="Stams A.J.M."/>
            <person name="Imachi H."/>
            <person name="Sousa D.Z."/>
        </authorList>
    </citation>
    <scope>NUCLEOTIDE SEQUENCE [LARGE SCALE GENOMIC DNA]</scope>
    <source>
        <strain evidence="5 6">HH</strain>
    </source>
</reference>
<keyword evidence="2 3" id="KW-0808">Transferase</keyword>
<dbReference type="Pfam" id="PF01144">
    <property type="entry name" value="CoA_trans"/>
    <property type="match status" value="1"/>
</dbReference>
<name>A0A4Y7RA96_9FIRM</name>
<dbReference type="PANTHER" id="PTHR43293">
    <property type="entry name" value="ACETATE COA-TRANSFERASE YDIF"/>
    <property type="match status" value="1"/>
</dbReference>
<evidence type="ECO:0000256" key="4">
    <source>
        <dbReference type="PIRSR" id="PIRSR000858-1"/>
    </source>
</evidence>
<dbReference type="SMART" id="SM00882">
    <property type="entry name" value="CoA_trans"/>
    <property type="match status" value="2"/>
</dbReference>
<dbReference type="GO" id="GO:0008775">
    <property type="term" value="F:acetate CoA-transferase activity"/>
    <property type="evidence" value="ECO:0007669"/>
    <property type="project" value="UniProtKB-EC"/>
</dbReference>
<sequence length="519" mass="56919">MAQIITSKEAANLINDGDVIVTGVDGLTGWPQEIVDAIEERFLREGHPKNITSIRASGGGNFTSPTAESQYLHEGMMTKSISSFVSVCPDLAKKITDNKIMGWMLPLGVFYQMYREIGRGMNGAMSKVGLGTFMDPRNDGGKLNQLTIDKGEDLVKYVPDFMGEEYLYYTLPKLNIGLMRATTADKHGNISCEKEPINIGLLSQAQAVKANGGIVICQVEKIVEVNQIHPRMVKVPGIYIDYIVVAEKPDEIMQNWIRSNKDGYNPAFTGEAIAELEEIKPMPLNDVKVMCRRAIKEFKPGYVINFGIGMPTSIPNVLNEMGQSDMVTMITETGCIGGVPALGKDFGCSWNVEALCDHGDHFSLFDGGNLDAGIFGLSEVDEKGNVNTSHLNGKIGGVGGFANISLSSKHLIFIGTFTAVGIETKIENGKVIIVKEGKFKKFIKKCDKTTFVAEESLKKGNDIVFITERCVIRRDKRGMVLEEVAPGIDIQTQILDQCEFKLIIPDGGPKLMDPELFKE</sequence>
<dbReference type="EC" id="2.8.3.8" evidence="5"/>
<comment type="similarity">
    <text evidence="1 3">Belongs to the 3-oxoacid CoA-transferase family.</text>
</comment>
<evidence type="ECO:0000313" key="6">
    <source>
        <dbReference type="Proteomes" id="UP000298324"/>
    </source>
</evidence>
<evidence type="ECO:0000256" key="2">
    <source>
        <dbReference type="ARBA" id="ARBA00022679"/>
    </source>
</evidence>
<dbReference type="Gene3D" id="3.40.1080.10">
    <property type="entry name" value="Glutaconate Coenzyme A-transferase"/>
    <property type="match status" value="2"/>
</dbReference>
<feature type="active site" description="5-glutamyl coenzyme A thioester intermediate" evidence="4">
    <location>
        <position position="332"/>
    </location>
</feature>
<evidence type="ECO:0000313" key="5">
    <source>
        <dbReference type="EMBL" id="TEB05888.1"/>
    </source>
</evidence>
<dbReference type="InterPro" id="IPR037171">
    <property type="entry name" value="NagB/RpiA_transferase-like"/>
</dbReference>
<dbReference type="Proteomes" id="UP000298324">
    <property type="component" value="Unassembled WGS sequence"/>
</dbReference>
<dbReference type="EMBL" id="QFGA01000002">
    <property type="protein sequence ID" value="TEB05888.1"/>
    <property type="molecule type" value="Genomic_DNA"/>
</dbReference>